<evidence type="ECO:0000313" key="3">
    <source>
        <dbReference type="Proteomes" id="UP000585474"/>
    </source>
</evidence>
<dbReference type="SUPFAM" id="SSF52058">
    <property type="entry name" value="L domain-like"/>
    <property type="match status" value="1"/>
</dbReference>
<evidence type="ECO:0000259" key="1">
    <source>
        <dbReference type="Pfam" id="PF25019"/>
    </source>
</evidence>
<dbReference type="PANTHER" id="PTHR47186">
    <property type="entry name" value="LEUCINE-RICH REPEAT-CONTAINING PROTEIN 57"/>
    <property type="match status" value="1"/>
</dbReference>
<dbReference type="PANTHER" id="PTHR47186:SF13">
    <property type="entry name" value="DISEASE RESISTANCE PROTEIN RGA3"/>
    <property type="match status" value="1"/>
</dbReference>
<dbReference type="AlphaFoldDB" id="A0A7J0GZS9"/>
<accession>A0A7J0GZS9</accession>
<dbReference type="EMBL" id="BJWL01000025">
    <property type="protein sequence ID" value="GFZ16347.1"/>
    <property type="molecule type" value="Genomic_DNA"/>
</dbReference>
<reference evidence="2 3" key="1">
    <citation type="submission" date="2019-07" db="EMBL/GenBank/DDBJ databases">
        <title>De Novo Assembly of kiwifruit Actinidia rufa.</title>
        <authorList>
            <person name="Sugita-Konishi S."/>
            <person name="Sato K."/>
            <person name="Mori E."/>
            <person name="Abe Y."/>
            <person name="Kisaki G."/>
            <person name="Hamano K."/>
            <person name="Suezawa K."/>
            <person name="Otani M."/>
            <person name="Fukuda T."/>
            <person name="Manabe T."/>
            <person name="Gomi K."/>
            <person name="Tabuchi M."/>
            <person name="Akimitsu K."/>
            <person name="Kataoka I."/>
        </authorList>
    </citation>
    <scope>NUCLEOTIDE SEQUENCE [LARGE SCALE GENOMIC DNA]</scope>
    <source>
        <strain evidence="3">cv. Fuchu</strain>
    </source>
</reference>
<protein>
    <recommendedName>
        <fullName evidence="1">R13L1/DRL21-like LRR repeat region domain-containing protein</fullName>
    </recommendedName>
</protein>
<dbReference type="Gene3D" id="3.80.10.10">
    <property type="entry name" value="Ribonuclease Inhibitor"/>
    <property type="match status" value="2"/>
</dbReference>
<dbReference type="Pfam" id="PF25019">
    <property type="entry name" value="LRR_R13L1-DRL21"/>
    <property type="match status" value="1"/>
</dbReference>
<dbReference type="Proteomes" id="UP000585474">
    <property type="component" value="Unassembled WGS sequence"/>
</dbReference>
<dbReference type="InterPro" id="IPR056789">
    <property type="entry name" value="LRR_R13L1-DRL21"/>
</dbReference>
<evidence type="ECO:0000313" key="2">
    <source>
        <dbReference type="EMBL" id="GFZ16347.1"/>
    </source>
</evidence>
<organism evidence="2 3">
    <name type="scientific">Actinidia rufa</name>
    <dbReference type="NCBI Taxonomy" id="165716"/>
    <lineage>
        <taxon>Eukaryota</taxon>
        <taxon>Viridiplantae</taxon>
        <taxon>Streptophyta</taxon>
        <taxon>Embryophyta</taxon>
        <taxon>Tracheophyta</taxon>
        <taxon>Spermatophyta</taxon>
        <taxon>Magnoliopsida</taxon>
        <taxon>eudicotyledons</taxon>
        <taxon>Gunneridae</taxon>
        <taxon>Pentapetalae</taxon>
        <taxon>asterids</taxon>
        <taxon>Ericales</taxon>
        <taxon>Actinidiaceae</taxon>
        <taxon>Actinidia</taxon>
    </lineage>
</organism>
<name>A0A7J0GZS9_9ERIC</name>
<keyword evidence="3" id="KW-1185">Reference proteome</keyword>
<gene>
    <name evidence="2" type="ORF">Acr_25g0007560</name>
</gene>
<comment type="caution">
    <text evidence="2">The sequence shown here is derived from an EMBL/GenBank/DDBJ whole genome shotgun (WGS) entry which is preliminary data.</text>
</comment>
<dbReference type="OrthoDB" id="1739601at2759"/>
<sequence>MPKKPIWWKKQNLRWLKLCWNGNAEFESQENVEQLLESLEPHPNIKGLVIHHYKGSRFPLWMRESNLRNVVEIELNDCENCSQLPPFGKLPLLKRLVICRMDKVRYIDDDFPGDGPVRGFPSLEVLHIHSLPNLKGLSREEGRELLPRLREMSIGDCPNFRFPCLLSLIKLEIHRFTKLGVFPRALTRLVALKSLHIHECPKLESLPEEGLQGLESLQFLEILDCEKLSSLSEGLRYLTALENLYIN</sequence>
<feature type="domain" description="R13L1/DRL21-like LRR repeat region" evidence="1">
    <location>
        <begin position="9"/>
        <end position="101"/>
    </location>
</feature>
<dbReference type="InterPro" id="IPR032675">
    <property type="entry name" value="LRR_dom_sf"/>
</dbReference>
<proteinExistence type="predicted"/>